<evidence type="ECO:0000256" key="6">
    <source>
        <dbReference type="ARBA" id="ARBA00023136"/>
    </source>
</evidence>
<comment type="similarity">
    <text evidence="2">Belongs to the outer membrane factor (OMF) (TC 1.B.17) family.</text>
</comment>
<keyword evidence="8" id="KW-0175">Coiled coil</keyword>
<dbReference type="PANTHER" id="PTHR30026:SF20">
    <property type="entry name" value="OUTER MEMBRANE PROTEIN TOLC"/>
    <property type="match status" value="1"/>
</dbReference>
<dbReference type="Gene3D" id="1.20.1600.10">
    <property type="entry name" value="Outer membrane efflux proteins (OEP)"/>
    <property type="match status" value="1"/>
</dbReference>
<evidence type="ECO:0000313" key="9">
    <source>
        <dbReference type="EMBL" id="MDQ1151173.1"/>
    </source>
</evidence>
<keyword evidence="4" id="KW-1134">Transmembrane beta strand</keyword>
<dbReference type="EMBL" id="JAUTBA010000001">
    <property type="protein sequence ID" value="MDQ1151173.1"/>
    <property type="molecule type" value="Genomic_DNA"/>
</dbReference>
<feature type="coiled-coil region" evidence="8">
    <location>
        <begin position="417"/>
        <end position="444"/>
    </location>
</feature>
<gene>
    <name evidence="9" type="ORF">QE382_003157</name>
</gene>
<dbReference type="PANTHER" id="PTHR30026">
    <property type="entry name" value="OUTER MEMBRANE PROTEIN TOLC"/>
    <property type="match status" value="1"/>
</dbReference>
<evidence type="ECO:0000256" key="2">
    <source>
        <dbReference type="ARBA" id="ARBA00007613"/>
    </source>
</evidence>
<reference evidence="9 10" key="1">
    <citation type="submission" date="2023-07" db="EMBL/GenBank/DDBJ databases">
        <title>Functional and genomic diversity of the sorghum phyllosphere microbiome.</title>
        <authorList>
            <person name="Shade A."/>
        </authorList>
    </citation>
    <scope>NUCLEOTIDE SEQUENCE [LARGE SCALE GENOMIC DNA]</scope>
    <source>
        <strain evidence="9 10">SORGH_AS_0892</strain>
    </source>
</reference>
<comment type="caution">
    <text evidence="9">The sequence shown here is derived from an EMBL/GenBank/DDBJ whole genome shotgun (WGS) entry which is preliminary data.</text>
</comment>
<evidence type="ECO:0000313" key="10">
    <source>
        <dbReference type="Proteomes" id="UP001244640"/>
    </source>
</evidence>
<dbReference type="SUPFAM" id="SSF56954">
    <property type="entry name" value="Outer membrane efflux proteins (OEP)"/>
    <property type="match status" value="1"/>
</dbReference>
<evidence type="ECO:0000256" key="8">
    <source>
        <dbReference type="SAM" id="Coils"/>
    </source>
</evidence>
<dbReference type="InterPro" id="IPR003423">
    <property type="entry name" value="OMP_efflux"/>
</dbReference>
<sequence>MEQKIIKPDKRILRHPSEETDKTYRYWLACAYASPLMPLCDLTFAFDAFNKMLKNCLKAKPIFGILLLLVAPAIWAQQTEKIAPLSLEEMWTVAEKNNRQLKLSDLDLQQSKLAILEAKDRLLPELSVGGDVKLNSKFLIYDNGLFAAPQDVPVKGYGYGVGYNLNFNLYNGGKDKRNIALKKEETTRKQYEAEQQKHHVKYDVAVAYFDLYKFLHFYDFLDAEIQAEKKQMRLIESLHNNGTVLKSDVLRTSVKLAELELNISDVTKKIEIAKQRLNILMGRANDATLAINYTDSAAVDVFEDDHYTAYVDLAFNESPAYKIAHSDIKWSELNVRQMKAMVLPQVSLYAHYNYTYPQISFYPYSNDLWGFGQTGIKVQYAIDNLFKSKHTIAHAQVLRNEAQEKANVQKDEIYLQVKEAYLQRQQALERVKTAEQNILKTTETVRVIRSSYLNQESLLTDLMEAENALLEAKFNLTTAQTNVKVSHIRLLAIVGIL</sequence>
<evidence type="ECO:0000256" key="3">
    <source>
        <dbReference type="ARBA" id="ARBA00022448"/>
    </source>
</evidence>
<dbReference type="InterPro" id="IPR051906">
    <property type="entry name" value="TolC-like"/>
</dbReference>
<comment type="subcellular location">
    <subcellularLocation>
        <location evidence="1">Cell outer membrane</location>
    </subcellularLocation>
</comment>
<keyword evidence="10" id="KW-1185">Reference proteome</keyword>
<dbReference type="Proteomes" id="UP001244640">
    <property type="component" value="Unassembled WGS sequence"/>
</dbReference>
<name>A0ABU0U888_9SPHI</name>
<accession>A0ABU0U888</accession>
<dbReference type="Pfam" id="PF02321">
    <property type="entry name" value="OEP"/>
    <property type="match status" value="2"/>
</dbReference>
<keyword evidence="5" id="KW-0812">Transmembrane</keyword>
<dbReference type="RefSeq" id="WP_307186691.1">
    <property type="nucleotide sequence ID" value="NZ_JAUTBA010000001.1"/>
</dbReference>
<evidence type="ECO:0000256" key="5">
    <source>
        <dbReference type="ARBA" id="ARBA00022692"/>
    </source>
</evidence>
<keyword evidence="3" id="KW-0813">Transport</keyword>
<proteinExistence type="inferred from homology"/>
<protein>
    <submittedName>
        <fullName evidence="9">Outer membrane protein</fullName>
    </submittedName>
</protein>
<keyword evidence="6" id="KW-0472">Membrane</keyword>
<evidence type="ECO:0000256" key="4">
    <source>
        <dbReference type="ARBA" id="ARBA00022452"/>
    </source>
</evidence>
<keyword evidence="7" id="KW-0998">Cell outer membrane</keyword>
<evidence type="ECO:0000256" key="7">
    <source>
        <dbReference type="ARBA" id="ARBA00023237"/>
    </source>
</evidence>
<organism evidence="9 10">
    <name type="scientific">Sphingobacterium zeae</name>
    <dbReference type="NCBI Taxonomy" id="1776859"/>
    <lineage>
        <taxon>Bacteria</taxon>
        <taxon>Pseudomonadati</taxon>
        <taxon>Bacteroidota</taxon>
        <taxon>Sphingobacteriia</taxon>
        <taxon>Sphingobacteriales</taxon>
        <taxon>Sphingobacteriaceae</taxon>
        <taxon>Sphingobacterium</taxon>
    </lineage>
</organism>
<evidence type="ECO:0000256" key="1">
    <source>
        <dbReference type="ARBA" id="ARBA00004442"/>
    </source>
</evidence>